<organism evidence="1 2">
    <name type="scientific">Dissostichus mawsoni</name>
    <name type="common">Antarctic cod</name>
    <dbReference type="NCBI Taxonomy" id="36200"/>
    <lineage>
        <taxon>Eukaryota</taxon>
        <taxon>Metazoa</taxon>
        <taxon>Chordata</taxon>
        <taxon>Craniata</taxon>
        <taxon>Vertebrata</taxon>
        <taxon>Euteleostomi</taxon>
        <taxon>Actinopterygii</taxon>
        <taxon>Neopterygii</taxon>
        <taxon>Teleostei</taxon>
        <taxon>Neoteleostei</taxon>
        <taxon>Acanthomorphata</taxon>
        <taxon>Eupercaria</taxon>
        <taxon>Perciformes</taxon>
        <taxon>Notothenioidei</taxon>
        <taxon>Nototheniidae</taxon>
        <taxon>Dissostichus</taxon>
    </lineage>
</organism>
<dbReference type="Proteomes" id="UP000518266">
    <property type="component" value="Unassembled WGS sequence"/>
</dbReference>
<gene>
    <name evidence="1" type="ORF">F7725_027608</name>
</gene>
<evidence type="ECO:0000313" key="2">
    <source>
        <dbReference type="Proteomes" id="UP000518266"/>
    </source>
</evidence>
<evidence type="ECO:0000313" key="1">
    <source>
        <dbReference type="EMBL" id="KAF3835050.1"/>
    </source>
</evidence>
<keyword evidence="2" id="KW-1185">Reference proteome</keyword>
<proteinExistence type="predicted"/>
<reference evidence="1 2" key="1">
    <citation type="submission" date="2020-03" db="EMBL/GenBank/DDBJ databases">
        <title>Dissostichus mawsoni Genome sequencing and assembly.</title>
        <authorList>
            <person name="Park H."/>
        </authorList>
    </citation>
    <scope>NUCLEOTIDE SEQUENCE [LARGE SCALE GENOMIC DNA]</scope>
    <source>
        <strain evidence="1">DM0001</strain>
        <tissue evidence="1">Muscle</tissue>
    </source>
</reference>
<accession>A0A7J5XDH1</accession>
<name>A0A7J5XDH1_DISMA</name>
<dbReference type="EMBL" id="JAAKFY010000025">
    <property type="protein sequence ID" value="KAF3835050.1"/>
    <property type="molecule type" value="Genomic_DNA"/>
</dbReference>
<sequence>MTPFIPEDTAPYGHGYCQLSGPGVFQSHSSFILSSLWSSKEDPQRFKLRRRESRQLGGALRLGRKSACGSVRASEFSIATSKPRRLSKLYQEGHINNYTGGLRNLMSSTVLAGIPQRPPYDLLCLCAARLASSHWSNERVPAYLPVHHSADGEE</sequence>
<protein>
    <submittedName>
        <fullName evidence="1">Uncharacterized protein</fullName>
    </submittedName>
</protein>
<dbReference type="AlphaFoldDB" id="A0A7J5XDH1"/>
<comment type="caution">
    <text evidence="1">The sequence shown here is derived from an EMBL/GenBank/DDBJ whole genome shotgun (WGS) entry which is preliminary data.</text>
</comment>